<reference evidence="2" key="1">
    <citation type="journal article" date="2021" name="J Fungi (Basel)">
        <title>Virulence traits and population genomics of the black yeast Aureobasidium melanogenum.</title>
        <authorList>
            <person name="Cernosa A."/>
            <person name="Sun X."/>
            <person name="Gostincar C."/>
            <person name="Fang C."/>
            <person name="Gunde-Cimerman N."/>
            <person name="Song Z."/>
        </authorList>
    </citation>
    <scope>NUCLEOTIDE SEQUENCE</scope>
    <source>
        <strain evidence="2">EXF-9298</strain>
    </source>
</reference>
<comment type="caution">
    <text evidence="2">The sequence shown here is derived from an EMBL/GenBank/DDBJ whole genome shotgun (WGS) entry which is preliminary data.</text>
</comment>
<feature type="region of interest" description="Disordered" evidence="1">
    <location>
        <begin position="53"/>
        <end position="87"/>
    </location>
</feature>
<name>A0A9P8FUH3_AURME</name>
<reference evidence="2" key="2">
    <citation type="submission" date="2021-08" db="EMBL/GenBank/DDBJ databases">
        <authorList>
            <person name="Gostincar C."/>
            <person name="Sun X."/>
            <person name="Song Z."/>
            <person name="Gunde-Cimerman N."/>
        </authorList>
    </citation>
    <scope>NUCLEOTIDE SEQUENCE</scope>
    <source>
        <strain evidence="2">EXF-9298</strain>
    </source>
</reference>
<protein>
    <submittedName>
        <fullName evidence="2">Uncharacterized protein</fullName>
    </submittedName>
</protein>
<gene>
    <name evidence="2" type="ORF">KCU98_g7578</name>
</gene>
<dbReference type="AlphaFoldDB" id="A0A9P8FUH3"/>
<keyword evidence="3" id="KW-1185">Reference proteome</keyword>
<sequence>MTIGTAAPIPTPIPMPVQSRLGPEEFDCVAVGLATTIEGMLAVSTSVLVPDRPVVKPDMENEDVDSTLEDDELDVDEPEELEEADDA</sequence>
<proteinExistence type="predicted"/>
<dbReference type="Proteomes" id="UP000729357">
    <property type="component" value="Unassembled WGS sequence"/>
</dbReference>
<accession>A0A9P8FUH3</accession>
<feature type="compositionally biased region" description="Acidic residues" evidence="1">
    <location>
        <begin position="60"/>
        <end position="87"/>
    </location>
</feature>
<feature type="non-terminal residue" evidence="2">
    <location>
        <position position="87"/>
    </location>
</feature>
<organism evidence="2 3">
    <name type="scientific">Aureobasidium melanogenum</name>
    <name type="common">Aureobasidium pullulans var. melanogenum</name>
    <dbReference type="NCBI Taxonomy" id="46634"/>
    <lineage>
        <taxon>Eukaryota</taxon>
        <taxon>Fungi</taxon>
        <taxon>Dikarya</taxon>
        <taxon>Ascomycota</taxon>
        <taxon>Pezizomycotina</taxon>
        <taxon>Dothideomycetes</taxon>
        <taxon>Dothideomycetidae</taxon>
        <taxon>Dothideales</taxon>
        <taxon>Saccotheciaceae</taxon>
        <taxon>Aureobasidium</taxon>
    </lineage>
</organism>
<evidence type="ECO:0000313" key="2">
    <source>
        <dbReference type="EMBL" id="KAG9981264.1"/>
    </source>
</evidence>
<evidence type="ECO:0000313" key="3">
    <source>
        <dbReference type="Proteomes" id="UP000729357"/>
    </source>
</evidence>
<evidence type="ECO:0000256" key="1">
    <source>
        <dbReference type="SAM" id="MobiDB-lite"/>
    </source>
</evidence>
<dbReference type="EMBL" id="JAHFXS010000874">
    <property type="protein sequence ID" value="KAG9981264.1"/>
    <property type="molecule type" value="Genomic_DNA"/>
</dbReference>